<dbReference type="Proteomes" id="UP000019062">
    <property type="component" value="Unassembled WGS sequence"/>
</dbReference>
<organism evidence="2 3">
    <name type="scientific">Viridibacillus arenosi FSL R5-213</name>
    <dbReference type="NCBI Taxonomy" id="1227360"/>
    <lineage>
        <taxon>Bacteria</taxon>
        <taxon>Bacillati</taxon>
        <taxon>Bacillota</taxon>
        <taxon>Bacilli</taxon>
        <taxon>Bacillales</taxon>
        <taxon>Caryophanaceae</taxon>
        <taxon>Viridibacillus</taxon>
    </lineage>
</organism>
<feature type="chain" id="PRO_5038374518" description="Lipoprotein" evidence="1">
    <location>
        <begin position="22"/>
        <end position="159"/>
    </location>
</feature>
<dbReference type="RefSeq" id="WP_038186867.1">
    <property type="nucleotide sequence ID" value="NZ_ASQA01000034.1"/>
</dbReference>
<reference evidence="2 3" key="1">
    <citation type="journal article" date="2014" name="BMC Genomics">
        <title>Genomic comparison of sporeforming bacilli isolated from milk.</title>
        <authorList>
            <person name="Moreno Switt A.I."/>
            <person name="Andrus A.D."/>
            <person name="Ranieri M.L."/>
            <person name="Orsi R.H."/>
            <person name="Ivy R."/>
            <person name="den Bakker H.C."/>
            <person name="Martin N.H."/>
            <person name="Wiedmann M."/>
            <person name="Boor K.J."/>
        </authorList>
    </citation>
    <scope>NUCLEOTIDE SEQUENCE [LARGE SCALE GENOMIC DNA]</scope>
    <source>
        <strain evidence="2 3">FSL R5-213</strain>
    </source>
</reference>
<gene>
    <name evidence="2" type="ORF">C176_14897</name>
</gene>
<comment type="caution">
    <text evidence="2">The sequence shown here is derived from an EMBL/GenBank/DDBJ whole genome shotgun (WGS) entry which is preliminary data.</text>
</comment>
<feature type="signal peptide" evidence="1">
    <location>
        <begin position="1"/>
        <end position="21"/>
    </location>
</feature>
<evidence type="ECO:0000313" key="3">
    <source>
        <dbReference type="Proteomes" id="UP000019062"/>
    </source>
</evidence>
<dbReference type="PROSITE" id="PS51257">
    <property type="entry name" value="PROKAR_LIPOPROTEIN"/>
    <property type="match status" value="1"/>
</dbReference>
<accession>W4ENV8</accession>
<dbReference type="AlphaFoldDB" id="W4ENV8"/>
<keyword evidence="3" id="KW-1185">Reference proteome</keyword>
<sequence length="159" mass="18097">MKTWKIVLLLLITLVVVSACGKEDKANENKKIKIPDTEDYQSLYVQGVNNEGVGTDSTRKIITDKKIIQSFIEKVNLMEVIVPKLEEDTENVKELHNQGNYIIALSKSTDLSGKTYKLYVLKDGTVFFQDPVKKEMTYMSAKKNTALYKEVKELLAIDF</sequence>
<dbReference type="EMBL" id="ASQA01000034">
    <property type="protein sequence ID" value="ETT82288.1"/>
    <property type="molecule type" value="Genomic_DNA"/>
</dbReference>
<evidence type="ECO:0000313" key="2">
    <source>
        <dbReference type="EMBL" id="ETT82288.1"/>
    </source>
</evidence>
<dbReference type="eggNOG" id="ENOG5033DPJ">
    <property type="taxonomic scope" value="Bacteria"/>
</dbReference>
<evidence type="ECO:0008006" key="4">
    <source>
        <dbReference type="Google" id="ProtNLM"/>
    </source>
</evidence>
<protein>
    <recommendedName>
        <fullName evidence="4">Lipoprotein</fullName>
    </recommendedName>
</protein>
<name>W4ENV8_9BACL</name>
<evidence type="ECO:0000256" key="1">
    <source>
        <dbReference type="SAM" id="SignalP"/>
    </source>
</evidence>
<proteinExistence type="predicted"/>
<keyword evidence="1" id="KW-0732">Signal</keyword>